<evidence type="ECO:0000256" key="1">
    <source>
        <dbReference type="SAM" id="Phobius"/>
    </source>
</evidence>
<proteinExistence type="predicted"/>
<evidence type="ECO:0000313" key="2">
    <source>
        <dbReference type="EMBL" id="ARF11204.1"/>
    </source>
</evidence>
<protein>
    <submittedName>
        <fullName evidence="2">Uncharacterized protein</fullName>
    </submittedName>
</protein>
<keyword evidence="1" id="KW-0812">Transmembrane</keyword>
<keyword evidence="1" id="KW-0472">Membrane</keyword>
<gene>
    <name evidence="2" type="ORF">Klosneuvirus_1_61</name>
</gene>
<name>A0A1V0SHT3_9VIRU</name>
<feature type="transmembrane region" description="Helical" evidence="1">
    <location>
        <begin position="65"/>
        <end position="83"/>
    </location>
</feature>
<feature type="transmembrane region" description="Helical" evidence="1">
    <location>
        <begin position="21"/>
        <end position="45"/>
    </location>
</feature>
<reference evidence="2" key="1">
    <citation type="journal article" date="2017" name="Science">
        <title>Giant viruses with an expanded complement of translation system components.</title>
        <authorList>
            <person name="Schulz F."/>
            <person name="Yutin N."/>
            <person name="Ivanova N.N."/>
            <person name="Ortega D.R."/>
            <person name="Lee T.K."/>
            <person name="Vierheilig J."/>
            <person name="Daims H."/>
            <person name="Horn M."/>
            <person name="Wagner M."/>
            <person name="Jensen G.J."/>
            <person name="Kyrpides N.C."/>
            <person name="Koonin E.V."/>
            <person name="Woyke T."/>
        </authorList>
    </citation>
    <scope>NUCLEOTIDE SEQUENCE</scope>
    <source>
        <strain evidence="2">KNV1</strain>
    </source>
</reference>
<feature type="transmembrane region" description="Helical" evidence="1">
    <location>
        <begin position="90"/>
        <end position="108"/>
    </location>
</feature>
<organism evidence="2">
    <name type="scientific">Klosneuvirus KNV1</name>
    <dbReference type="NCBI Taxonomy" id="1977640"/>
    <lineage>
        <taxon>Viruses</taxon>
        <taxon>Varidnaviria</taxon>
        <taxon>Bamfordvirae</taxon>
        <taxon>Nucleocytoviricota</taxon>
        <taxon>Megaviricetes</taxon>
        <taxon>Imitervirales</taxon>
        <taxon>Mimiviridae</taxon>
        <taxon>Klosneuvirinae</taxon>
        <taxon>Klosneuvirus</taxon>
    </lineage>
</organism>
<keyword evidence="1" id="KW-1133">Transmembrane helix</keyword>
<dbReference type="EMBL" id="KY684108">
    <property type="protein sequence ID" value="ARF11204.1"/>
    <property type="molecule type" value="Genomic_DNA"/>
</dbReference>
<accession>A0A1V0SHT3</accession>
<sequence>MEKVKNFFEQINENTLNIQNIAGVVFGLILFVFALWLVFGFIYMVGSSGESWYHLPEQVIKVGNIILWICAVLLIIFGSVNVYKGHSYQGLVAVSFGLLWILAVIFSFKLDFSMGDGAVNLCMSANKWNVAAQDNLIKSWWSGSKA</sequence>